<accession>A0ABN7QCY5</accession>
<organism evidence="2 3">
    <name type="scientific">Paraburkholderia gardini</name>
    <dbReference type="NCBI Taxonomy" id="2823469"/>
    <lineage>
        <taxon>Bacteria</taxon>
        <taxon>Pseudomonadati</taxon>
        <taxon>Pseudomonadota</taxon>
        <taxon>Betaproteobacteria</taxon>
        <taxon>Burkholderiales</taxon>
        <taxon>Burkholderiaceae</taxon>
        <taxon>Paraburkholderia</taxon>
    </lineage>
</organism>
<comment type="caution">
    <text evidence="2">The sequence shown here is derived from an EMBL/GenBank/DDBJ whole genome shotgun (WGS) entry which is preliminary data.</text>
</comment>
<reference evidence="2 3" key="1">
    <citation type="submission" date="2021-04" db="EMBL/GenBank/DDBJ databases">
        <authorList>
            <person name="Vanwijnsberghe S."/>
        </authorList>
    </citation>
    <scope>NUCLEOTIDE SEQUENCE [LARGE SCALE GENOMIC DNA]</scope>
    <source>
        <strain evidence="2 3">LMG 32171</strain>
    </source>
</reference>
<evidence type="ECO:0000313" key="2">
    <source>
        <dbReference type="EMBL" id="CAG4885519.1"/>
    </source>
</evidence>
<dbReference type="Proteomes" id="UP000789752">
    <property type="component" value="Unassembled WGS sequence"/>
</dbReference>
<dbReference type="InterPro" id="IPR001296">
    <property type="entry name" value="Glyco_trans_1"/>
</dbReference>
<name>A0ABN7QCY5_9BURK</name>
<dbReference type="Gene3D" id="3.40.50.2000">
    <property type="entry name" value="Glycogen Phosphorylase B"/>
    <property type="match status" value="1"/>
</dbReference>
<dbReference type="CDD" id="cd03809">
    <property type="entry name" value="GT4_MtfB-like"/>
    <property type="match status" value="1"/>
</dbReference>
<sequence length="361" mass="40691">MRLLGFPVTGWVVRLVRVDDRAKAYRYADRFSRSLGFPVAEVENEDDWVDAGAGDLFLGLDLCTDMVPAAQSWFQGMRRKGVAIYFVVYDLLPVQRPEWFSDGLASWFPHWLQTIGEVSDGLIGISRAVVDDLYRWYGPRPPQRRSELKLGYFHLGADIHSTNPSVGLEADAEKVLAQLRSRPSFLMVGTVEPRKGHEQVLAAFDQLWKKDVRANLVVVGKPGWLQEKLISVMKNHPQCGVQLFWLQGVSDEYLEKVYEASSCLLAASEGEGFGLPLIEAAQKQIPIIARNLPVFREIAGEHACYFDGGDPMTLAKSIEDWLKLSEQGRAPLSSNLNWLTWEQSVEQLKAVMFDSDWVGFI</sequence>
<protein>
    <recommendedName>
        <fullName evidence="1">Glycosyl transferase family 1 domain-containing protein</fullName>
    </recommendedName>
</protein>
<dbReference type="PANTHER" id="PTHR46401">
    <property type="entry name" value="GLYCOSYLTRANSFERASE WBBK-RELATED"/>
    <property type="match status" value="1"/>
</dbReference>
<evidence type="ECO:0000259" key="1">
    <source>
        <dbReference type="Pfam" id="PF00534"/>
    </source>
</evidence>
<gene>
    <name evidence="2" type="ORF">R54767_00027</name>
</gene>
<dbReference type="Pfam" id="PF00534">
    <property type="entry name" value="Glycos_transf_1"/>
    <property type="match status" value="1"/>
</dbReference>
<feature type="domain" description="Glycosyl transferase family 1" evidence="1">
    <location>
        <begin position="182"/>
        <end position="327"/>
    </location>
</feature>
<evidence type="ECO:0000313" key="3">
    <source>
        <dbReference type="Proteomes" id="UP000789752"/>
    </source>
</evidence>
<proteinExistence type="predicted"/>
<dbReference type="EMBL" id="CAJQYY010000001">
    <property type="protein sequence ID" value="CAG4885519.1"/>
    <property type="molecule type" value="Genomic_DNA"/>
</dbReference>
<dbReference type="PANTHER" id="PTHR46401:SF9">
    <property type="entry name" value="MANNOSYLTRANSFERASE A"/>
    <property type="match status" value="1"/>
</dbReference>
<keyword evidence="3" id="KW-1185">Reference proteome</keyword>
<dbReference type="SUPFAM" id="SSF53756">
    <property type="entry name" value="UDP-Glycosyltransferase/glycogen phosphorylase"/>
    <property type="match status" value="1"/>
</dbReference>